<dbReference type="Gramene" id="EFJ34356">
    <property type="protein sequence ID" value="EFJ34356"/>
    <property type="gene ID" value="SELMODRAFT_81700"/>
</dbReference>
<organism evidence="4">
    <name type="scientific">Selaginella moellendorffii</name>
    <name type="common">Spikemoss</name>
    <dbReference type="NCBI Taxonomy" id="88036"/>
    <lineage>
        <taxon>Eukaryota</taxon>
        <taxon>Viridiplantae</taxon>
        <taxon>Streptophyta</taxon>
        <taxon>Embryophyta</taxon>
        <taxon>Tracheophyta</taxon>
        <taxon>Lycopodiopsida</taxon>
        <taxon>Selaginellales</taxon>
        <taxon>Selaginellaceae</taxon>
        <taxon>Selaginella</taxon>
    </lineage>
</organism>
<evidence type="ECO:0000313" key="3">
    <source>
        <dbReference type="EMBL" id="EFJ34356.1"/>
    </source>
</evidence>
<proteinExistence type="predicted"/>
<dbReference type="EMBL" id="GL377569">
    <property type="protein sequence ID" value="EFJ34356.1"/>
    <property type="molecule type" value="Genomic_DNA"/>
</dbReference>
<dbReference type="Pfam" id="PF11923">
    <property type="entry name" value="NFACT-C"/>
    <property type="match status" value="1"/>
</dbReference>
<sequence>EENIVDLGEEEREKLTELDALTGRSFPNDILLYAVPVCGYSALQNYKYHVKITPGPSKKGKGAKMAMDAFIRSSDVLPREKELMKAVAESDLVACMIGNVKVSAPGLAKLKQSQKSSKKKAAVKKDKAW</sequence>
<feature type="region of interest" description="Disordered" evidence="1">
    <location>
        <begin position="109"/>
        <end position="129"/>
    </location>
</feature>
<dbReference type="InterPro" id="IPR021846">
    <property type="entry name" value="NFACT-C"/>
</dbReference>
<dbReference type="PANTHER" id="PTHR15239:SF6">
    <property type="entry name" value="RIBOSOME QUALITY CONTROL COMPLEX SUBUNIT NEMF"/>
    <property type="match status" value="1"/>
</dbReference>
<dbReference type="InterPro" id="IPR051608">
    <property type="entry name" value="RQC_Subunit_NEMF"/>
</dbReference>
<dbReference type="OMA" id="CGYSALQ"/>
<dbReference type="PANTHER" id="PTHR15239">
    <property type="entry name" value="NUCLEAR EXPORT MEDIATOR FACTOR NEMF"/>
    <property type="match status" value="1"/>
</dbReference>
<dbReference type="HOGENOM" id="CLU_1954399_0_0_1"/>
<feature type="non-terminal residue" evidence="3">
    <location>
        <position position="1"/>
    </location>
</feature>
<keyword evidence="4" id="KW-1185">Reference proteome</keyword>
<evidence type="ECO:0000259" key="2">
    <source>
        <dbReference type="Pfam" id="PF11923"/>
    </source>
</evidence>
<dbReference type="eggNOG" id="KOG2030">
    <property type="taxonomic scope" value="Eukaryota"/>
</dbReference>
<dbReference type="OrthoDB" id="207084at2759"/>
<accession>D8QZ53</accession>
<dbReference type="STRING" id="88036.D8QZ53"/>
<dbReference type="AlphaFoldDB" id="D8QZ53"/>
<evidence type="ECO:0000256" key="1">
    <source>
        <dbReference type="SAM" id="MobiDB-lite"/>
    </source>
</evidence>
<feature type="domain" description="NFACT protein C-terminal" evidence="2">
    <location>
        <begin position="12"/>
        <end position="103"/>
    </location>
</feature>
<dbReference type="InParanoid" id="D8QZ53"/>
<name>D8QZ53_SELML</name>
<reference evidence="3 4" key="1">
    <citation type="journal article" date="2011" name="Science">
        <title>The Selaginella genome identifies genetic changes associated with the evolution of vascular plants.</title>
        <authorList>
            <person name="Banks J.A."/>
            <person name="Nishiyama T."/>
            <person name="Hasebe M."/>
            <person name="Bowman J.L."/>
            <person name="Gribskov M."/>
            <person name="dePamphilis C."/>
            <person name="Albert V.A."/>
            <person name="Aono N."/>
            <person name="Aoyama T."/>
            <person name="Ambrose B.A."/>
            <person name="Ashton N.W."/>
            <person name="Axtell M.J."/>
            <person name="Barker E."/>
            <person name="Barker M.S."/>
            <person name="Bennetzen J.L."/>
            <person name="Bonawitz N.D."/>
            <person name="Chapple C."/>
            <person name="Cheng C."/>
            <person name="Correa L.G."/>
            <person name="Dacre M."/>
            <person name="DeBarry J."/>
            <person name="Dreyer I."/>
            <person name="Elias M."/>
            <person name="Engstrom E.M."/>
            <person name="Estelle M."/>
            <person name="Feng L."/>
            <person name="Finet C."/>
            <person name="Floyd S.K."/>
            <person name="Frommer W.B."/>
            <person name="Fujita T."/>
            <person name="Gramzow L."/>
            <person name="Gutensohn M."/>
            <person name="Harholt J."/>
            <person name="Hattori M."/>
            <person name="Heyl A."/>
            <person name="Hirai T."/>
            <person name="Hiwatashi Y."/>
            <person name="Ishikawa M."/>
            <person name="Iwata M."/>
            <person name="Karol K.G."/>
            <person name="Koehler B."/>
            <person name="Kolukisaoglu U."/>
            <person name="Kubo M."/>
            <person name="Kurata T."/>
            <person name="Lalonde S."/>
            <person name="Li K."/>
            <person name="Li Y."/>
            <person name="Litt A."/>
            <person name="Lyons E."/>
            <person name="Manning G."/>
            <person name="Maruyama T."/>
            <person name="Michael T.P."/>
            <person name="Mikami K."/>
            <person name="Miyazaki S."/>
            <person name="Morinaga S."/>
            <person name="Murata T."/>
            <person name="Mueller-Roeber B."/>
            <person name="Nelson D.R."/>
            <person name="Obara M."/>
            <person name="Oguri Y."/>
            <person name="Olmstead R.G."/>
            <person name="Onodera N."/>
            <person name="Petersen B.L."/>
            <person name="Pils B."/>
            <person name="Prigge M."/>
            <person name="Rensing S.A."/>
            <person name="Riano-Pachon D.M."/>
            <person name="Roberts A.W."/>
            <person name="Sato Y."/>
            <person name="Scheller H.V."/>
            <person name="Schulz B."/>
            <person name="Schulz C."/>
            <person name="Shakirov E.V."/>
            <person name="Shibagaki N."/>
            <person name="Shinohara N."/>
            <person name="Shippen D.E."/>
            <person name="Soerensen I."/>
            <person name="Sotooka R."/>
            <person name="Sugimoto N."/>
            <person name="Sugita M."/>
            <person name="Sumikawa N."/>
            <person name="Tanurdzic M."/>
            <person name="Theissen G."/>
            <person name="Ulvskov P."/>
            <person name="Wakazuki S."/>
            <person name="Weng J.K."/>
            <person name="Willats W.W."/>
            <person name="Wipf D."/>
            <person name="Wolf P.G."/>
            <person name="Yang L."/>
            <person name="Zimmer A.D."/>
            <person name="Zhu Q."/>
            <person name="Mitros T."/>
            <person name="Hellsten U."/>
            <person name="Loque D."/>
            <person name="Otillar R."/>
            <person name="Salamov A."/>
            <person name="Schmutz J."/>
            <person name="Shapiro H."/>
            <person name="Lindquist E."/>
            <person name="Lucas S."/>
            <person name="Rokhsar D."/>
            <person name="Grigoriev I.V."/>
        </authorList>
    </citation>
    <scope>NUCLEOTIDE SEQUENCE [LARGE SCALE GENOMIC DNA]</scope>
</reference>
<dbReference type="Proteomes" id="UP000001514">
    <property type="component" value="Unassembled WGS sequence"/>
</dbReference>
<dbReference type="KEGG" id="smo:SELMODRAFT_81700"/>
<gene>
    <name evidence="3" type="ORF">SELMODRAFT_81700</name>
</gene>
<evidence type="ECO:0000313" key="4">
    <source>
        <dbReference type="Proteomes" id="UP000001514"/>
    </source>
</evidence>
<protein>
    <recommendedName>
        <fullName evidence="2">NFACT protein C-terminal domain-containing protein</fullName>
    </recommendedName>
</protein>